<evidence type="ECO:0000313" key="5">
    <source>
        <dbReference type="Proteomes" id="UP000483078"/>
    </source>
</evidence>
<dbReference type="InterPro" id="IPR012338">
    <property type="entry name" value="Beta-lactam/transpept-like"/>
</dbReference>
<accession>A0A7C9HQ40</accession>
<protein>
    <submittedName>
        <fullName evidence="4">D-alanyl-D-alanine carboxypeptidase/D-alanyl-D-alanine-endopeptidase</fullName>
        <ecNumber evidence="4">3.4.16.4</ecNumber>
    </submittedName>
</protein>
<organism evidence="4 5">
    <name type="scientific">Sediminimonas qiaohouensis</name>
    <dbReference type="NCBI Taxonomy" id="552061"/>
    <lineage>
        <taxon>Bacteria</taxon>
        <taxon>Pseudomonadati</taxon>
        <taxon>Pseudomonadota</taxon>
        <taxon>Alphaproteobacteria</taxon>
        <taxon>Rhodobacterales</taxon>
        <taxon>Roseobacteraceae</taxon>
        <taxon>Sediminimonas</taxon>
    </lineage>
</organism>
<keyword evidence="3" id="KW-0732">Signal</keyword>
<dbReference type="NCBIfam" id="TIGR00666">
    <property type="entry name" value="PBP4"/>
    <property type="match status" value="1"/>
</dbReference>
<proteinExistence type="inferred from homology"/>
<dbReference type="EMBL" id="VENJ01000030">
    <property type="protein sequence ID" value="MTJ05903.1"/>
    <property type="molecule type" value="Genomic_DNA"/>
</dbReference>
<dbReference type="Gene3D" id="3.50.80.20">
    <property type="entry name" value="D-Ala-D-Ala carboxypeptidase C, peptidase S13"/>
    <property type="match status" value="1"/>
</dbReference>
<dbReference type="GO" id="GO:0006508">
    <property type="term" value="P:proteolysis"/>
    <property type="evidence" value="ECO:0007669"/>
    <property type="project" value="InterPro"/>
</dbReference>
<evidence type="ECO:0000256" key="2">
    <source>
        <dbReference type="ARBA" id="ARBA00022801"/>
    </source>
</evidence>
<dbReference type="GO" id="GO:0000270">
    <property type="term" value="P:peptidoglycan metabolic process"/>
    <property type="evidence" value="ECO:0007669"/>
    <property type="project" value="TreeGrafter"/>
</dbReference>
<feature type="signal peptide" evidence="3">
    <location>
        <begin position="1"/>
        <end position="24"/>
    </location>
</feature>
<evidence type="ECO:0000256" key="3">
    <source>
        <dbReference type="SAM" id="SignalP"/>
    </source>
</evidence>
<dbReference type="GO" id="GO:0009002">
    <property type="term" value="F:serine-type D-Ala-D-Ala carboxypeptidase activity"/>
    <property type="evidence" value="ECO:0007669"/>
    <property type="project" value="UniProtKB-EC"/>
</dbReference>
<dbReference type="SUPFAM" id="SSF56601">
    <property type="entry name" value="beta-lactamase/transpeptidase-like"/>
    <property type="match status" value="1"/>
</dbReference>
<feature type="chain" id="PRO_5028886872" evidence="3">
    <location>
        <begin position="25"/>
        <end position="494"/>
    </location>
</feature>
<dbReference type="Gene3D" id="3.40.710.10">
    <property type="entry name" value="DD-peptidase/beta-lactamase superfamily"/>
    <property type="match status" value="2"/>
</dbReference>
<dbReference type="InterPro" id="IPR000667">
    <property type="entry name" value="Peptidase_S13"/>
</dbReference>
<keyword evidence="2 4" id="KW-0378">Hydrolase</keyword>
<dbReference type="PROSITE" id="PS51318">
    <property type="entry name" value="TAT"/>
    <property type="match status" value="1"/>
</dbReference>
<evidence type="ECO:0000313" key="4">
    <source>
        <dbReference type="EMBL" id="MTJ05903.1"/>
    </source>
</evidence>
<comment type="similarity">
    <text evidence="1">Belongs to the peptidase S13 family.</text>
</comment>
<dbReference type="InterPro" id="IPR006311">
    <property type="entry name" value="TAT_signal"/>
</dbReference>
<dbReference type="AlphaFoldDB" id="A0A7C9HQ40"/>
<dbReference type="RefSeq" id="WP_273251048.1">
    <property type="nucleotide sequence ID" value="NZ_VENJ01000030.1"/>
</dbReference>
<dbReference type="PRINTS" id="PR00922">
    <property type="entry name" value="DADACBPTASE3"/>
</dbReference>
<dbReference type="PANTHER" id="PTHR30023:SF0">
    <property type="entry name" value="PENICILLIN-SENSITIVE CARBOXYPEPTIDASE A"/>
    <property type="match status" value="1"/>
</dbReference>
<keyword evidence="4" id="KW-0645">Protease</keyword>
<dbReference type="Proteomes" id="UP000483078">
    <property type="component" value="Unassembled WGS sequence"/>
</dbReference>
<dbReference type="Pfam" id="PF02113">
    <property type="entry name" value="Peptidase_S13"/>
    <property type="match status" value="1"/>
</dbReference>
<dbReference type="PANTHER" id="PTHR30023">
    <property type="entry name" value="D-ALANYL-D-ALANINE CARBOXYPEPTIDASE"/>
    <property type="match status" value="1"/>
</dbReference>
<keyword evidence="4" id="KW-0121">Carboxypeptidase</keyword>
<comment type="caution">
    <text evidence="4">The sequence shown here is derived from an EMBL/GenBank/DDBJ whole genome shotgun (WGS) entry which is preliminary data.</text>
</comment>
<reference evidence="4 5" key="1">
    <citation type="submission" date="2019-06" db="EMBL/GenBank/DDBJ databases">
        <title>Enrichment of Autotrophic Halophilic Microorganisms from Red Sea Brine Pool Using Microbial Electrosynthesis System.</title>
        <authorList>
            <person name="Alqahtani M.F."/>
            <person name="Bajracharya S."/>
            <person name="Katuri K.P."/>
            <person name="Ali M."/>
            <person name="Saikaly P.E."/>
        </authorList>
    </citation>
    <scope>NUCLEOTIDE SEQUENCE [LARGE SCALE GENOMIC DNA]</scope>
    <source>
        <strain evidence="4">MES6</strain>
    </source>
</reference>
<sequence>MFTGISRRFFLAGLGSLVSGAASAAGMGVSLRPQLRPDGIVGGAPVSAEALVSQALPDGTVSYTVADAATGEVLENRLAGVGLPPASVTKTITALYALDNLGAGYRFATRLIAEGTLRDGVLDGDLVLAGGGDPTLDTKALAELASALKAAGLREVRGRFLVWAGALPYRRQIDSAQPAHVGYNPAVCGLALNFNRVHFEWKRADGKYGVSMDARAGQYRPEVQVAQMAVVDRGTPVYTYSDKGGVDHWTVARGALGNGGARWLPVRRPDLYAADVFRTLARSHGIELPREELAERAPQGSELARHHSDTLQSILRGMLKYSNNLVAEMVGMIASRKRTGQPVGMRASAGVMSRWAEVELGMEDVALVDHSGLGDASRLRAGDMVRALVESRAKKALHPLLKTIPMRAANDGNSNDITVRAKTGTLNFVSGLAGYIEGKGQRELAFAVFSADMSRRAEIPRAQRERPRGARPWNRRARRLQRKLIERWDRLYSA</sequence>
<name>A0A7C9HQ40_9RHOB</name>
<dbReference type="EC" id="3.4.16.4" evidence="4"/>
<gene>
    <name evidence="4" type="primary">dacB</name>
    <name evidence="4" type="ORF">FH759_14635</name>
</gene>
<evidence type="ECO:0000256" key="1">
    <source>
        <dbReference type="ARBA" id="ARBA00006096"/>
    </source>
</evidence>